<feature type="non-terminal residue" evidence="2">
    <location>
        <position position="323"/>
    </location>
</feature>
<sequence length="323" mass="37342">DNSRNEWVFKRAIAIQTYRNYYHITVPWNIFCFPTECIYNFCTRTETVEQEETNGVLEFLLDKYRLKYGDFFPPGNKIDQILDDAENTESMVNQILYRTFTYQKCYDKALLPTGAKAWEAHEAILVDGYLITHHPDVRDYDPNHGARYTIPFSPRFPHFEVMILESGETRWLGIGVVFGDYDTELMPGWAKGTVGFHTDDRKIFDTENNANGKKTIGSTAARRGDIIRCTVKFEDKLEIDGQIRIPVVFSVNGSKIIPEDMNPSYIEYSVDRPLYPYLAFEYENSVLAKMCAGEDIDFQGQELTSNITEVESKLQTKLECVER</sequence>
<name>A0ABN8Q7T6_9CNID</name>
<dbReference type="InterPro" id="IPR043136">
    <property type="entry name" value="B30.2/SPRY_sf"/>
</dbReference>
<dbReference type="Gene3D" id="2.60.120.920">
    <property type="match status" value="1"/>
</dbReference>
<dbReference type="InterPro" id="IPR003877">
    <property type="entry name" value="SPRY_dom"/>
</dbReference>
<organism evidence="2 3">
    <name type="scientific">Porites evermanni</name>
    <dbReference type="NCBI Taxonomy" id="104178"/>
    <lineage>
        <taxon>Eukaryota</taxon>
        <taxon>Metazoa</taxon>
        <taxon>Cnidaria</taxon>
        <taxon>Anthozoa</taxon>
        <taxon>Hexacorallia</taxon>
        <taxon>Scleractinia</taxon>
        <taxon>Fungiina</taxon>
        <taxon>Poritidae</taxon>
        <taxon>Porites</taxon>
    </lineage>
</organism>
<gene>
    <name evidence="2" type="ORF">PEVE_00003096</name>
</gene>
<accession>A0ABN8Q7T6</accession>
<evidence type="ECO:0000313" key="3">
    <source>
        <dbReference type="Proteomes" id="UP001159427"/>
    </source>
</evidence>
<reference evidence="2 3" key="1">
    <citation type="submission" date="2022-05" db="EMBL/GenBank/DDBJ databases">
        <authorList>
            <consortium name="Genoscope - CEA"/>
            <person name="William W."/>
        </authorList>
    </citation>
    <scope>NUCLEOTIDE SEQUENCE [LARGE SCALE GENOMIC DNA]</scope>
</reference>
<protein>
    <recommendedName>
        <fullName evidence="1">SPRY domain-containing protein</fullName>
    </recommendedName>
</protein>
<dbReference type="Pfam" id="PF00622">
    <property type="entry name" value="SPRY"/>
    <property type="match status" value="1"/>
</dbReference>
<feature type="domain" description="SPRY" evidence="1">
    <location>
        <begin position="158"/>
        <end position="284"/>
    </location>
</feature>
<dbReference type="EMBL" id="CALNXI010001183">
    <property type="protein sequence ID" value="CAH3159044.1"/>
    <property type="molecule type" value="Genomic_DNA"/>
</dbReference>
<proteinExistence type="predicted"/>
<dbReference type="Proteomes" id="UP001159427">
    <property type="component" value="Unassembled WGS sequence"/>
</dbReference>
<evidence type="ECO:0000259" key="1">
    <source>
        <dbReference type="Pfam" id="PF00622"/>
    </source>
</evidence>
<dbReference type="InterPro" id="IPR013320">
    <property type="entry name" value="ConA-like_dom_sf"/>
</dbReference>
<evidence type="ECO:0000313" key="2">
    <source>
        <dbReference type="EMBL" id="CAH3159044.1"/>
    </source>
</evidence>
<dbReference type="SUPFAM" id="SSF49899">
    <property type="entry name" value="Concanavalin A-like lectins/glucanases"/>
    <property type="match status" value="1"/>
</dbReference>
<feature type="non-terminal residue" evidence="2">
    <location>
        <position position="1"/>
    </location>
</feature>
<keyword evidence="3" id="KW-1185">Reference proteome</keyword>
<comment type="caution">
    <text evidence="2">The sequence shown here is derived from an EMBL/GenBank/DDBJ whole genome shotgun (WGS) entry which is preliminary data.</text>
</comment>